<evidence type="ECO:0000313" key="1">
    <source>
        <dbReference type="EMBL" id="OME89763.1"/>
    </source>
</evidence>
<comment type="caution">
    <text evidence="1">The sequence shown here is derived from an EMBL/GenBank/DDBJ whole genome shotgun (WGS) entry which is preliminary data.</text>
</comment>
<gene>
    <name evidence="1" type="ORF">BK123_25700</name>
</gene>
<protein>
    <submittedName>
        <fullName evidence="1">Uncharacterized protein</fullName>
    </submittedName>
</protein>
<reference evidence="1 2" key="1">
    <citation type="submission" date="2016-11" db="EMBL/GenBank/DDBJ databases">
        <title>Paenibacillus species isolates.</title>
        <authorList>
            <person name="Beno S.M."/>
        </authorList>
    </citation>
    <scope>NUCLEOTIDE SEQUENCE [LARGE SCALE GENOMIC DNA]</scope>
    <source>
        <strain evidence="1 2">FSL F4-0100</strain>
    </source>
</reference>
<dbReference type="Proteomes" id="UP000187074">
    <property type="component" value="Unassembled WGS sequence"/>
</dbReference>
<dbReference type="STRING" id="1401.BK123_25700"/>
<accession>A0A1R1AW25</accession>
<organism evidence="1 2">
    <name type="scientific">Paenibacillus lautus</name>
    <name type="common">Bacillus lautus</name>
    <dbReference type="NCBI Taxonomy" id="1401"/>
    <lineage>
        <taxon>Bacteria</taxon>
        <taxon>Bacillati</taxon>
        <taxon>Bacillota</taxon>
        <taxon>Bacilli</taxon>
        <taxon>Bacillales</taxon>
        <taxon>Paenibacillaceae</taxon>
        <taxon>Paenibacillus</taxon>
    </lineage>
</organism>
<dbReference type="AlphaFoldDB" id="A0A1R1AW25"/>
<name>A0A1R1AW25_PAELA</name>
<proteinExistence type="predicted"/>
<evidence type="ECO:0000313" key="2">
    <source>
        <dbReference type="Proteomes" id="UP000187074"/>
    </source>
</evidence>
<sequence>MYLLQHAHNPVDRIPWSVEAFDKLINLE</sequence>
<dbReference type="EMBL" id="MRTF01000009">
    <property type="protein sequence ID" value="OME89763.1"/>
    <property type="molecule type" value="Genomic_DNA"/>
</dbReference>